<keyword evidence="4" id="KW-1185">Reference proteome</keyword>
<dbReference type="Pfam" id="PF12146">
    <property type="entry name" value="Hydrolase_4"/>
    <property type="match status" value="1"/>
</dbReference>
<name>I2GK26_9BACT</name>
<evidence type="ECO:0000256" key="1">
    <source>
        <dbReference type="SAM" id="MobiDB-lite"/>
    </source>
</evidence>
<dbReference type="PANTHER" id="PTHR43358">
    <property type="entry name" value="ALPHA/BETA-HYDROLASE"/>
    <property type="match status" value="1"/>
</dbReference>
<reference evidence="3 4" key="1">
    <citation type="journal article" date="2012" name="J. Bacteriol.">
        <title>Genome Sequence of the Filamentous Bacterium Fibrisoma limi BUZ 3T.</title>
        <authorList>
            <person name="Filippini M."/>
            <person name="Qi W."/>
            <person name="Jaenicke S."/>
            <person name="Goesmann A."/>
            <person name="Smits T.H."/>
            <person name="Bagheri H.C."/>
        </authorList>
    </citation>
    <scope>NUCLEOTIDE SEQUENCE [LARGE SCALE GENOMIC DNA]</scope>
    <source>
        <strain evidence="4">BUZ 3T</strain>
    </source>
</reference>
<feature type="compositionally biased region" description="Polar residues" evidence="1">
    <location>
        <begin position="316"/>
        <end position="326"/>
    </location>
</feature>
<dbReference type="STRING" id="1185876.BN8_03404"/>
<protein>
    <recommendedName>
        <fullName evidence="2">Serine aminopeptidase S33 domain-containing protein</fullName>
    </recommendedName>
</protein>
<organism evidence="3 4">
    <name type="scientific">Fibrisoma limi BUZ 3</name>
    <dbReference type="NCBI Taxonomy" id="1185876"/>
    <lineage>
        <taxon>Bacteria</taxon>
        <taxon>Pseudomonadati</taxon>
        <taxon>Bacteroidota</taxon>
        <taxon>Cytophagia</taxon>
        <taxon>Cytophagales</taxon>
        <taxon>Spirosomataceae</taxon>
        <taxon>Fibrisoma</taxon>
    </lineage>
</organism>
<sequence length="346" mass="39343">MRIAGISLLVLFVLLNGVVAFHAARFTYFYDNPEQEPRRKLDSYSTLEKLQIALFGWKHMKSAVHDQPGFSFQTVQLVNDRHQKLEGWYGPIGQAKGTVILCHGHGTNKSDVLCEAAYFRTLGYNTFLFDFRAHGNSEGNVCTLGFHETNDLKVAYDYVVRMGEKNIVLWGRSMGASIILKAIPEWSLKPSRVILECPFASISDAVEGRLRTLHVPVHPVSELLMFWGSTLRLTWMFDFQPSANAKQLTMPVLLNWGGNDQRVLRQETDLIFKNLGASRKELAIFEQSAHESYCVRESARWQTIIHRFLQTSSKAETNTVDQTSGNDRLHTQFRETISPDLGTESR</sequence>
<comment type="caution">
    <text evidence="3">The sequence shown here is derived from an EMBL/GenBank/DDBJ whole genome shotgun (WGS) entry which is preliminary data.</text>
</comment>
<gene>
    <name evidence="3" type="primary">yqkD</name>
    <name evidence="3" type="ORF">BN8_03404</name>
</gene>
<evidence type="ECO:0000313" key="4">
    <source>
        <dbReference type="Proteomes" id="UP000009309"/>
    </source>
</evidence>
<proteinExistence type="predicted"/>
<dbReference type="InterPro" id="IPR029058">
    <property type="entry name" value="AB_hydrolase_fold"/>
</dbReference>
<dbReference type="OrthoDB" id="9777090at2"/>
<dbReference type="PANTHER" id="PTHR43358:SF4">
    <property type="entry name" value="ALPHA_BETA HYDROLASE FOLD-1 DOMAIN-CONTAINING PROTEIN"/>
    <property type="match status" value="1"/>
</dbReference>
<feature type="domain" description="Serine aminopeptidase S33" evidence="2">
    <location>
        <begin position="94"/>
        <end position="217"/>
    </location>
</feature>
<dbReference type="InterPro" id="IPR022742">
    <property type="entry name" value="Hydrolase_4"/>
</dbReference>
<dbReference type="Proteomes" id="UP000009309">
    <property type="component" value="Unassembled WGS sequence"/>
</dbReference>
<dbReference type="SUPFAM" id="SSF53474">
    <property type="entry name" value="alpha/beta-Hydrolases"/>
    <property type="match status" value="1"/>
</dbReference>
<dbReference type="AlphaFoldDB" id="I2GK26"/>
<dbReference type="InterPro" id="IPR052920">
    <property type="entry name" value="DNA-binding_regulatory"/>
</dbReference>
<dbReference type="eggNOG" id="COG1073">
    <property type="taxonomic scope" value="Bacteria"/>
</dbReference>
<dbReference type="RefSeq" id="WP_009282831.1">
    <property type="nucleotide sequence ID" value="NZ_CAIT01000006.1"/>
</dbReference>
<evidence type="ECO:0000259" key="2">
    <source>
        <dbReference type="Pfam" id="PF12146"/>
    </source>
</evidence>
<accession>I2GK26</accession>
<dbReference type="Gene3D" id="3.40.50.1820">
    <property type="entry name" value="alpha/beta hydrolase"/>
    <property type="match status" value="1"/>
</dbReference>
<feature type="region of interest" description="Disordered" evidence="1">
    <location>
        <begin position="316"/>
        <end position="346"/>
    </location>
</feature>
<dbReference type="EMBL" id="CAIT01000006">
    <property type="protein sequence ID" value="CCH54251.1"/>
    <property type="molecule type" value="Genomic_DNA"/>
</dbReference>
<evidence type="ECO:0000313" key="3">
    <source>
        <dbReference type="EMBL" id="CCH54251.1"/>
    </source>
</evidence>